<dbReference type="EMBL" id="SNRW01010359">
    <property type="protein sequence ID" value="KAA6376684.1"/>
    <property type="molecule type" value="Genomic_DNA"/>
</dbReference>
<evidence type="ECO:0000313" key="1">
    <source>
        <dbReference type="EMBL" id="KAA6376684.1"/>
    </source>
</evidence>
<gene>
    <name evidence="1" type="ORF">EZS28_027790</name>
</gene>
<accession>A0A5J4V2F7</accession>
<evidence type="ECO:0000313" key="2">
    <source>
        <dbReference type="Proteomes" id="UP000324800"/>
    </source>
</evidence>
<dbReference type="AlphaFoldDB" id="A0A5J4V2F7"/>
<dbReference type="Proteomes" id="UP000324800">
    <property type="component" value="Unassembled WGS sequence"/>
</dbReference>
<sequence>MMRAMAENCKLVKGTSREPYSHNLYILQRLTWEQQGIYCLCVEQIFIDGYRFIHDVEIIISNDAFNMELTSTCISKFALRCHAQRFSRYNNIKIVMLFRLSGAVTHTYRHVLRFIRCRNLSTCTTIQPVTHYRIKRSLKIKHYDPSGAIAQLQLFQSIRLLYINRIVAKVIYMQTCNSMVLLCIPVEKMMIIQKQESVCSDIQMDESVVRIFQCKLRIDALSLSAQSTATRGERDSFSPQEGFPTPYILVGMGYIDEVKENSPND</sequence>
<proteinExistence type="predicted"/>
<name>A0A5J4V2F7_9EUKA</name>
<reference evidence="1 2" key="1">
    <citation type="submission" date="2019-03" db="EMBL/GenBank/DDBJ databases">
        <title>Single cell metagenomics reveals metabolic interactions within the superorganism composed of flagellate Streblomastix strix and complex community of Bacteroidetes bacteria on its surface.</title>
        <authorList>
            <person name="Treitli S.C."/>
            <person name="Kolisko M."/>
            <person name="Husnik F."/>
            <person name="Keeling P."/>
            <person name="Hampl V."/>
        </authorList>
    </citation>
    <scope>NUCLEOTIDE SEQUENCE [LARGE SCALE GENOMIC DNA]</scope>
    <source>
        <strain evidence="1">ST1C</strain>
    </source>
</reference>
<protein>
    <submittedName>
        <fullName evidence="1">Uncharacterized protein</fullName>
    </submittedName>
</protein>
<organism evidence="1 2">
    <name type="scientific">Streblomastix strix</name>
    <dbReference type="NCBI Taxonomy" id="222440"/>
    <lineage>
        <taxon>Eukaryota</taxon>
        <taxon>Metamonada</taxon>
        <taxon>Preaxostyla</taxon>
        <taxon>Oxymonadida</taxon>
        <taxon>Streblomastigidae</taxon>
        <taxon>Streblomastix</taxon>
    </lineage>
</organism>
<comment type="caution">
    <text evidence="1">The sequence shown here is derived from an EMBL/GenBank/DDBJ whole genome shotgun (WGS) entry which is preliminary data.</text>
</comment>